<dbReference type="RefSeq" id="WP_106676272.1">
    <property type="nucleotide sequence ID" value="NZ_JACHWV010000010.1"/>
</dbReference>
<reference evidence="1 2" key="1">
    <citation type="submission" date="2018-03" db="EMBL/GenBank/DDBJ databases">
        <title>Mesoflavibacter sp. HG37 and Mesoflavibacter sp. HG96 sp.nov., two marine bacteria isolated from seawater of Western Pacific Ocean.</title>
        <authorList>
            <person name="Cheng H."/>
            <person name="Wu Y.-H."/>
            <person name="Guo L.-L."/>
            <person name="Xu X.-W."/>
        </authorList>
    </citation>
    <scope>NUCLEOTIDE SEQUENCE [LARGE SCALE GENOMIC DNA]</scope>
    <source>
        <strain evidence="1 2">KCTC 42117</strain>
    </source>
</reference>
<dbReference type="Proteomes" id="UP000238430">
    <property type="component" value="Unassembled WGS sequence"/>
</dbReference>
<evidence type="ECO:0000313" key="1">
    <source>
        <dbReference type="EMBL" id="PSG94497.1"/>
    </source>
</evidence>
<comment type="caution">
    <text evidence="1">The sequence shown here is derived from an EMBL/GenBank/DDBJ whole genome shotgun (WGS) entry which is preliminary data.</text>
</comment>
<name>A0A2T1NNM8_9FLAO</name>
<dbReference type="EMBL" id="PXOT01000010">
    <property type="protein sequence ID" value="PSG94497.1"/>
    <property type="molecule type" value="Genomic_DNA"/>
</dbReference>
<keyword evidence="2" id="KW-1185">Reference proteome</keyword>
<accession>A0A2T1NNM8</accession>
<dbReference type="AlphaFoldDB" id="A0A2T1NNM8"/>
<organism evidence="1 2">
    <name type="scientific">Mesoflavibacter zeaxanthinifaciens subsp. sabulilitoris</name>
    <dbReference type="NCBI Taxonomy" id="1520893"/>
    <lineage>
        <taxon>Bacteria</taxon>
        <taxon>Pseudomonadati</taxon>
        <taxon>Bacteroidota</taxon>
        <taxon>Flavobacteriia</taxon>
        <taxon>Flavobacteriales</taxon>
        <taxon>Flavobacteriaceae</taxon>
        <taxon>Mesoflavibacter</taxon>
    </lineage>
</organism>
<protein>
    <submittedName>
        <fullName evidence="1">Uncharacterized protein</fullName>
    </submittedName>
</protein>
<evidence type="ECO:0000313" key="2">
    <source>
        <dbReference type="Proteomes" id="UP000238430"/>
    </source>
</evidence>
<sequence>MNTNTEMSPFELTQNTALGRMIHSFAKETYTNMVDYLIKTDLYYLNIGPIIKEAIDVYHTKLHEFGNGIQARDYAYELAISSVKELFKKVSISIMNTHVSS</sequence>
<proteinExistence type="predicted"/>
<gene>
    <name evidence="1" type="ORF">C7H61_00760</name>
</gene>